<keyword evidence="2" id="KW-1185">Reference proteome</keyword>
<reference evidence="1 2" key="1">
    <citation type="submission" date="2011-02" db="EMBL/GenBank/DDBJ databases">
        <title>The Genome Sequence of Sphaeroforma arctica JP610.</title>
        <authorList>
            <consortium name="The Broad Institute Genome Sequencing Platform"/>
            <person name="Russ C."/>
            <person name="Cuomo C."/>
            <person name="Young S.K."/>
            <person name="Zeng Q."/>
            <person name="Gargeya S."/>
            <person name="Alvarado L."/>
            <person name="Berlin A."/>
            <person name="Chapman S.B."/>
            <person name="Chen Z."/>
            <person name="Freedman E."/>
            <person name="Gellesch M."/>
            <person name="Goldberg J."/>
            <person name="Griggs A."/>
            <person name="Gujja S."/>
            <person name="Heilman E."/>
            <person name="Heiman D."/>
            <person name="Howarth C."/>
            <person name="Mehta T."/>
            <person name="Neiman D."/>
            <person name="Pearson M."/>
            <person name="Roberts A."/>
            <person name="Saif S."/>
            <person name="Shea T."/>
            <person name="Shenoy N."/>
            <person name="Sisk P."/>
            <person name="Stolte C."/>
            <person name="Sykes S."/>
            <person name="White J."/>
            <person name="Yandava C."/>
            <person name="Burger G."/>
            <person name="Gray M.W."/>
            <person name="Holland P.W.H."/>
            <person name="King N."/>
            <person name="Lang F.B.F."/>
            <person name="Roger A.J."/>
            <person name="Ruiz-Trillo I."/>
            <person name="Haas B."/>
            <person name="Nusbaum C."/>
            <person name="Birren B."/>
        </authorList>
    </citation>
    <scope>NUCLEOTIDE SEQUENCE [LARGE SCALE GENOMIC DNA]</scope>
    <source>
        <strain evidence="1 2">JP610</strain>
    </source>
</reference>
<dbReference type="AlphaFoldDB" id="A0A0L0EZX3"/>
<sequence>MQLFKSLDGNLLYKRDTDTSVFNLSFGDKFGDGDAEALNDESVAMTTEELSANESAGSA</sequence>
<dbReference type="Proteomes" id="UP000054560">
    <property type="component" value="Unassembled WGS sequence"/>
</dbReference>
<proteinExistence type="predicted"/>
<gene>
    <name evidence="1" type="ORF">SARC_17563</name>
</gene>
<protein>
    <submittedName>
        <fullName evidence="1">Uncharacterized protein</fullName>
    </submittedName>
</protein>
<evidence type="ECO:0000313" key="1">
    <source>
        <dbReference type="EMBL" id="KNC69919.1"/>
    </source>
</evidence>
<name>A0A0L0EZX3_9EUKA</name>
<dbReference type="GeneID" id="25918067"/>
<evidence type="ECO:0000313" key="2">
    <source>
        <dbReference type="Proteomes" id="UP000054560"/>
    </source>
</evidence>
<dbReference type="EMBL" id="KQ252785">
    <property type="protein sequence ID" value="KNC69919.1"/>
    <property type="molecule type" value="Genomic_DNA"/>
</dbReference>
<accession>A0A0L0EZX3</accession>
<feature type="non-terminal residue" evidence="1">
    <location>
        <position position="59"/>
    </location>
</feature>
<organism evidence="1 2">
    <name type="scientific">Sphaeroforma arctica JP610</name>
    <dbReference type="NCBI Taxonomy" id="667725"/>
    <lineage>
        <taxon>Eukaryota</taxon>
        <taxon>Ichthyosporea</taxon>
        <taxon>Ichthyophonida</taxon>
        <taxon>Sphaeroforma</taxon>
    </lineage>
</organism>
<dbReference type="RefSeq" id="XP_014143821.1">
    <property type="nucleotide sequence ID" value="XM_014288346.1"/>
</dbReference>